<evidence type="ECO:0000256" key="2">
    <source>
        <dbReference type="ARBA" id="ARBA00023125"/>
    </source>
</evidence>
<evidence type="ECO:0000313" key="7">
    <source>
        <dbReference type="EMBL" id="GCC16501.1"/>
    </source>
</evidence>
<evidence type="ECO:0000256" key="3">
    <source>
        <dbReference type="ARBA" id="ARBA00023163"/>
    </source>
</evidence>
<dbReference type="InterPro" id="IPR035500">
    <property type="entry name" value="NHR-like_dom_sf"/>
</dbReference>
<comment type="caution">
    <text evidence="7">The sequence shown here is derived from an EMBL/GenBank/DDBJ whole genome shotgun (WGS) entry which is preliminary data.</text>
</comment>
<keyword evidence="2" id="KW-0238">DNA-binding</keyword>
<reference evidence="7 8" key="1">
    <citation type="journal article" date="2018" name="Nat. Ecol. Evol.">
        <title>Shark genomes provide insights into elasmobranch evolution and the origin of vertebrates.</title>
        <authorList>
            <person name="Hara Y"/>
            <person name="Yamaguchi K"/>
            <person name="Onimaru K"/>
            <person name="Kadota M"/>
            <person name="Koyanagi M"/>
            <person name="Keeley SD"/>
            <person name="Tatsumi K"/>
            <person name="Tanaka K"/>
            <person name="Motone F"/>
            <person name="Kageyama Y"/>
            <person name="Nozu R"/>
            <person name="Adachi N"/>
            <person name="Nishimura O"/>
            <person name="Nakagawa R"/>
            <person name="Tanegashima C"/>
            <person name="Kiyatake I"/>
            <person name="Matsumoto R"/>
            <person name="Murakumo K"/>
            <person name="Nishida K"/>
            <person name="Terakita A"/>
            <person name="Kuratani S"/>
            <person name="Sato K"/>
            <person name="Hyodo S Kuraku.S."/>
        </authorList>
    </citation>
    <scope>NUCLEOTIDE SEQUENCE [LARGE SCALE GENOMIC DNA]</scope>
</reference>
<evidence type="ECO:0000256" key="5">
    <source>
        <dbReference type="ARBA" id="ARBA00023242"/>
    </source>
</evidence>
<keyword evidence="3" id="KW-0804">Transcription</keyword>
<accession>A0A401REC6</accession>
<evidence type="ECO:0000313" key="8">
    <source>
        <dbReference type="Proteomes" id="UP000287033"/>
    </source>
</evidence>
<dbReference type="Proteomes" id="UP000287033">
    <property type="component" value="Unassembled WGS sequence"/>
</dbReference>
<dbReference type="AlphaFoldDB" id="A0A401REC6"/>
<dbReference type="STRING" id="137246.A0A401REC6"/>
<keyword evidence="4" id="KW-0675">Receptor</keyword>
<dbReference type="PROSITE" id="PS51843">
    <property type="entry name" value="NR_LBD"/>
    <property type="match status" value="1"/>
</dbReference>
<keyword evidence="1" id="KW-0805">Transcription regulation</keyword>
<dbReference type="InterPro" id="IPR000536">
    <property type="entry name" value="Nucl_hrmn_rcpt_lig-bd"/>
</dbReference>
<sequence>MLTVGRFLGCSLAGSSLFLYTGMFPRSGVTEEHENREKLHKILDTITDTLIWCMSKSGIPPQQQATRLAHLLMLLSHIRHASNKGMEHLYSMKCKNMVPFYDLLLEMLDAHVIYSRRKPSDDHVCNQSKPDNL</sequence>
<dbReference type="GO" id="GO:0003677">
    <property type="term" value="F:DNA binding"/>
    <property type="evidence" value="ECO:0007669"/>
    <property type="project" value="UniProtKB-KW"/>
</dbReference>
<evidence type="ECO:0000256" key="4">
    <source>
        <dbReference type="ARBA" id="ARBA00023170"/>
    </source>
</evidence>
<proteinExistence type="predicted"/>
<dbReference type="EMBL" id="BEZZ01003813">
    <property type="protein sequence ID" value="GCC16501.1"/>
    <property type="molecule type" value="Genomic_DNA"/>
</dbReference>
<dbReference type="PANTHER" id="PTHR48092">
    <property type="entry name" value="KNIRPS-RELATED PROTEIN-RELATED"/>
    <property type="match status" value="1"/>
</dbReference>
<dbReference type="OrthoDB" id="5799427at2759"/>
<evidence type="ECO:0000259" key="6">
    <source>
        <dbReference type="PROSITE" id="PS51843"/>
    </source>
</evidence>
<keyword evidence="5" id="KW-0539">Nucleus</keyword>
<dbReference type="InterPro" id="IPR050200">
    <property type="entry name" value="Nuclear_hormone_rcpt_NR3"/>
</dbReference>
<protein>
    <recommendedName>
        <fullName evidence="6">NR LBD domain-containing protein</fullName>
    </recommendedName>
</protein>
<name>A0A401REC6_CHIPU</name>
<keyword evidence="8" id="KW-1185">Reference proteome</keyword>
<organism evidence="7 8">
    <name type="scientific">Chiloscyllium punctatum</name>
    <name type="common">Brownbanded bambooshark</name>
    <name type="synonym">Hemiscyllium punctatum</name>
    <dbReference type="NCBI Taxonomy" id="137246"/>
    <lineage>
        <taxon>Eukaryota</taxon>
        <taxon>Metazoa</taxon>
        <taxon>Chordata</taxon>
        <taxon>Craniata</taxon>
        <taxon>Vertebrata</taxon>
        <taxon>Chondrichthyes</taxon>
        <taxon>Elasmobranchii</taxon>
        <taxon>Galeomorphii</taxon>
        <taxon>Galeoidea</taxon>
        <taxon>Orectolobiformes</taxon>
        <taxon>Hemiscylliidae</taxon>
        <taxon>Chiloscyllium</taxon>
    </lineage>
</organism>
<dbReference type="Gene3D" id="1.10.565.10">
    <property type="entry name" value="Retinoid X Receptor"/>
    <property type="match status" value="1"/>
</dbReference>
<dbReference type="SUPFAM" id="SSF48508">
    <property type="entry name" value="Nuclear receptor ligand-binding domain"/>
    <property type="match status" value="1"/>
</dbReference>
<evidence type="ECO:0000256" key="1">
    <source>
        <dbReference type="ARBA" id="ARBA00023015"/>
    </source>
</evidence>
<feature type="domain" description="NR LBD" evidence="6">
    <location>
        <begin position="1"/>
        <end position="111"/>
    </location>
</feature>
<gene>
    <name evidence="7" type="ORF">chiPu_0021385</name>
</gene>